<dbReference type="GO" id="GO:0005576">
    <property type="term" value="C:extracellular region"/>
    <property type="evidence" value="ECO:0007669"/>
    <property type="project" value="UniProtKB-SubCell"/>
</dbReference>
<evidence type="ECO:0000256" key="1">
    <source>
        <dbReference type="ARBA" id="ARBA00002657"/>
    </source>
</evidence>
<keyword evidence="14" id="KW-0325">Glycoprotein</keyword>
<keyword evidence="12" id="KW-0865">Zymogen</keyword>
<dbReference type="GO" id="GO:0008270">
    <property type="term" value="F:zinc ion binding"/>
    <property type="evidence" value="ECO:0007669"/>
    <property type="project" value="UniProtKB-UniRule"/>
</dbReference>
<dbReference type="SUPFAM" id="SSF55486">
    <property type="entry name" value="Metalloproteases ('zincins'), catalytic domain"/>
    <property type="match status" value="1"/>
</dbReference>
<keyword evidence="6" id="KW-0165">Cleavage on pair of basic residues</keyword>
<feature type="binding site" evidence="17">
    <location>
        <position position="202"/>
    </location>
    <ligand>
        <name>Zn(2+)</name>
        <dbReference type="ChEBI" id="CHEBI:29105"/>
        <note>catalytic</note>
    </ligand>
</feature>
<evidence type="ECO:0000313" key="21">
    <source>
        <dbReference type="EMBL" id="CAD6192531.1"/>
    </source>
</evidence>
<dbReference type="InterPro" id="IPR000742">
    <property type="entry name" value="EGF"/>
</dbReference>
<evidence type="ECO:0000256" key="11">
    <source>
        <dbReference type="ARBA" id="ARBA00023049"/>
    </source>
</evidence>
<name>A0A8S1HDK8_9PELO</name>
<keyword evidence="9 17" id="KW-0378">Hydrolase</keyword>
<dbReference type="FunFam" id="3.40.390.10:FF:000073">
    <property type="entry name" value="Zinc metalloproteinase"/>
    <property type="match status" value="1"/>
</dbReference>
<evidence type="ECO:0000259" key="20">
    <source>
        <dbReference type="PROSITE" id="PS51864"/>
    </source>
</evidence>
<dbReference type="SMART" id="SM00235">
    <property type="entry name" value="ZnMc"/>
    <property type="match status" value="1"/>
</dbReference>
<dbReference type="InterPro" id="IPR001506">
    <property type="entry name" value="Peptidase_M12A"/>
</dbReference>
<feature type="binding site" evidence="17">
    <location>
        <position position="208"/>
    </location>
    <ligand>
        <name>Zn(2+)</name>
        <dbReference type="ChEBI" id="CHEBI:29105"/>
        <note>catalytic</note>
    </ligand>
</feature>
<reference evidence="21" key="1">
    <citation type="submission" date="2020-10" db="EMBL/GenBank/DDBJ databases">
        <authorList>
            <person name="Kikuchi T."/>
        </authorList>
    </citation>
    <scope>NUCLEOTIDE SEQUENCE</scope>
    <source>
        <strain evidence="21">NKZ352</strain>
    </source>
</reference>
<dbReference type="PANTHER" id="PTHR10127:SF891">
    <property type="entry name" value="ZINC METALLOPROTEINASE NAS-29"/>
    <property type="match status" value="1"/>
</dbReference>
<keyword evidence="5 17" id="KW-0645">Protease</keyword>
<evidence type="ECO:0000313" key="22">
    <source>
        <dbReference type="Proteomes" id="UP000835052"/>
    </source>
</evidence>
<dbReference type="Gene3D" id="2.60.120.290">
    <property type="entry name" value="Spermadhesin, CUB domain"/>
    <property type="match status" value="1"/>
</dbReference>
<evidence type="ECO:0000256" key="4">
    <source>
        <dbReference type="ARBA" id="ARBA00022536"/>
    </source>
</evidence>
<evidence type="ECO:0000256" key="17">
    <source>
        <dbReference type="PROSITE-ProRule" id="PRU01211"/>
    </source>
</evidence>
<dbReference type="PROSITE" id="PS51864">
    <property type="entry name" value="ASTACIN"/>
    <property type="match status" value="1"/>
</dbReference>
<evidence type="ECO:0000256" key="8">
    <source>
        <dbReference type="ARBA" id="ARBA00022729"/>
    </source>
</evidence>
<dbReference type="Gene3D" id="3.40.390.10">
    <property type="entry name" value="Collagenase (Catalytic Domain)"/>
    <property type="match status" value="1"/>
</dbReference>
<dbReference type="SUPFAM" id="SSF49854">
    <property type="entry name" value="Spermadhesin, CUB domain"/>
    <property type="match status" value="1"/>
</dbReference>
<comment type="caution">
    <text evidence="16">Lacks conserved residue(s) required for the propagation of feature annotation.</text>
</comment>
<evidence type="ECO:0000256" key="14">
    <source>
        <dbReference type="ARBA" id="ARBA00023180"/>
    </source>
</evidence>
<keyword evidence="7 17" id="KW-0479">Metal-binding</keyword>
<feature type="disulfide bond" evidence="17">
    <location>
        <begin position="147"/>
        <end position="302"/>
    </location>
</feature>
<feature type="binding site" evidence="17">
    <location>
        <position position="198"/>
    </location>
    <ligand>
        <name>Zn(2+)</name>
        <dbReference type="ChEBI" id="CHEBI:29105"/>
        <note>catalytic</note>
    </ligand>
</feature>
<dbReference type="CDD" id="cd04280">
    <property type="entry name" value="ZnMc_astacin_like"/>
    <property type="match status" value="1"/>
</dbReference>
<keyword evidence="22" id="KW-1185">Reference proteome</keyword>
<evidence type="ECO:0000256" key="7">
    <source>
        <dbReference type="ARBA" id="ARBA00022723"/>
    </source>
</evidence>
<organism evidence="21 22">
    <name type="scientific">Caenorhabditis auriculariae</name>
    <dbReference type="NCBI Taxonomy" id="2777116"/>
    <lineage>
        <taxon>Eukaryota</taxon>
        <taxon>Metazoa</taxon>
        <taxon>Ecdysozoa</taxon>
        <taxon>Nematoda</taxon>
        <taxon>Chromadorea</taxon>
        <taxon>Rhabditida</taxon>
        <taxon>Rhabditina</taxon>
        <taxon>Rhabditomorpha</taxon>
        <taxon>Rhabditoidea</taxon>
        <taxon>Rhabditidae</taxon>
        <taxon>Peloderinae</taxon>
        <taxon>Caenorhabditis</taxon>
    </lineage>
</organism>
<evidence type="ECO:0000256" key="9">
    <source>
        <dbReference type="ARBA" id="ARBA00022801"/>
    </source>
</evidence>
<evidence type="ECO:0000256" key="18">
    <source>
        <dbReference type="RuleBase" id="RU361183"/>
    </source>
</evidence>
<dbReference type="PROSITE" id="PS01180">
    <property type="entry name" value="CUB"/>
    <property type="match status" value="1"/>
</dbReference>
<keyword evidence="4" id="KW-0245">EGF-like domain</keyword>
<evidence type="ECO:0000259" key="19">
    <source>
        <dbReference type="PROSITE" id="PS01180"/>
    </source>
</evidence>
<dbReference type="InterPro" id="IPR017050">
    <property type="entry name" value="Metallopeptidase_nem"/>
</dbReference>
<evidence type="ECO:0000256" key="16">
    <source>
        <dbReference type="PROSITE-ProRule" id="PRU00059"/>
    </source>
</evidence>
<comment type="function">
    <text evidence="1">Metalloprotease.</text>
</comment>
<evidence type="ECO:0000256" key="5">
    <source>
        <dbReference type="ARBA" id="ARBA00022670"/>
    </source>
</evidence>
<dbReference type="GO" id="GO:0018996">
    <property type="term" value="P:molting cycle, collagen and cuticulin-based cuticle"/>
    <property type="evidence" value="ECO:0007669"/>
    <property type="project" value="InterPro"/>
</dbReference>
<evidence type="ECO:0000256" key="12">
    <source>
        <dbReference type="ARBA" id="ARBA00023145"/>
    </source>
</evidence>
<evidence type="ECO:0000256" key="15">
    <source>
        <dbReference type="PIRNR" id="PIRNR036365"/>
    </source>
</evidence>
<dbReference type="OrthoDB" id="291007at2759"/>
<comment type="subcellular location">
    <subcellularLocation>
        <location evidence="2 15">Secreted</location>
    </subcellularLocation>
</comment>
<dbReference type="GO" id="GO:0004222">
    <property type="term" value="F:metalloendopeptidase activity"/>
    <property type="evidence" value="ECO:0007669"/>
    <property type="project" value="UniProtKB-UniRule"/>
</dbReference>
<keyword evidence="10 17" id="KW-0862">Zinc</keyword>
<dbReference type="Pfam" id="PF01400">
    <property type="entry name" value="Astacin"/>
    <property type="match status" value="1"/>
</dbReference>
<dbReference type="SMART" id="SM00042">
    <property type="entry name" value="CUB"/>
    <property type="match status" value="1"/>
</dbReference>
<keyword evidence="8" id="KW-0732">Signal</keyword>
<feature type="active site" evidence="17">
    <location>
        <position position="199"/>
    </location>
</feature>
<accession>A0A8S1HDK8</accession>
<evidence type="ECO:0000256" key="6">
    <source>
        <dbReference type="ARBA" id="ARBA00022685"/>
    </source>
</evidence>
<dbReference type="Pfam" id="PF00431">
    <property type="entry name" value="CUB"/>
    <property type="match status" value="1"/>
</dbReference>
<dbReference type="PRINTS" id="PR00480">
    <property type="entry name" value="ASTACIN"/>
</dbReference>
<proteinExistence type="predicted"/>
<feature type="domain" description="Peptidase M12A" evidence="20">
    <location>
        <begin position="103"/>
        <end position="303"/>
    </location>
</feature>
<dbReference type="PROSITE" id="PS00022">
    <property type="entry name" value="EGF_1"/>
    <property type="match status" value="1"/>
</dbReference>
<dbReference type="PIRSF" id="PIRSF036365">
    <property type="entry name" value="Astacin_nematoda"/>
    <property type="match status" value="1"/>
</dbReference>
<evidence type="ECO:0000256" key="13">
    <source>
        <dbReference type="ARBA" id="ARBA00023157"/>
    </source>
</evidence>
<dbReference type="GO" id="GO:0006508">
    <property type="term" value="P:proteolysis"/>
    <property type="evidence" value="ECO:0007669"/>
    <property type="project" value="UniProtKB-KW"/>
</dbReference>
<keyword evidence="3 15" id="KW-0964">Secreted</keyword>
<dbReference type="InterPro" id="IPR034035">
    <property type="entry name" value="Astacin-like_dom"/>
</dbReference>
<dbReference type="AlphaFoldDB" id="A0A8S1HDK8"/>
<dbReference type="InterPro" id="IPR024079">
    <property type="entry name" value="MetalloPept_cat_dom_sf"/>
</dbReference>
<dbReference type="InterPro" id="IPR006026">
    <property type="entry name" value="Peptidase_Metallo"/>
</dbReference>
<dbReference type="EMBL" id="CAJGYM010000028">
    <property type="protein sequence ID" value="CAD6192531.1"/>
    <property type="molecule type" value="Genomic_DNA"/>
</dbReference>
<dbReference type="PANTHER" id="PTHR10127">
    <property type="entry name" value="DISCOIDIN, CUB, EGF, LAMININ , AND ZINC METALLOPROTEASE DOMAIN CONTAINING"/>
    <property type="match status" value="1"/>
</dbReference>
<sequence length="501" mass="56619">MEELENADIQLSDIVTSADTQRLFDTLQSSVQLQYSGRPYSFDVSALHNYDDPPVSIRNLNKKYKDVLFEGDMAIPQAQMQRIVKGSVEGENRRRRDSRGRRQANLDANYPTTIWEKGVPFVLHSSLNPKARDTILRAIHFWYRETCIDFKPRTTEEEYLSFIGNDDGCWSTVGRDASQGRQVVSIGQGCEHFGVTSHELAHALGVFHEQSRYDRDNAVIFNPNVVEKSLLYNFAKISPTELSTYDLPYDVGSVMHYTPTEFSVVKSVPALTTVDPNLQQSMGQLEGPSFLDVLIINQHYKCAERCAKKVPCQNGGFVNSRNCRTCKCPSGFGGKFCDQVPSSFSRSCGGVINVEQTTRKFDISISQKSEIRSKDCFYHLKAPPGKRILVNLLKINAKCIEGCWKDGVEFKMTEDSRPVGYRFCCRTSSRRRLLSKTNLVPLTVFSHENDVILAFEYSYVDKDVRFDDDGALLGIQNDVIERFRNETDGVSATVSSPGRNF</sequence>
<dbReference type="PROSITE" id="PS01186">
    <property type="entry name" value="EGF_2"/>
    <property type="match status" value="1"/>
</dbReference>
<feature type="domain" description="CUB" evidence="19">
    <location>
        <begin position="348"/>
        <end position="462"/>
    </location>
</feature>
<keyword evidence="11 17" id="KW-0482">Metalloprotease</keyword>
<comment type="caution">
    <text evidence="21">The sequence shown here is derived from an EMBL/GenBank/DDBJ whole genome shotgun (WGS) entry which is preliminary data.</text>
</comment>
<comment type="cofactor">
    <cofactor evidence="17 18">
        <name>Zn(2+)</name>
        <dbReference type="ChEBI" id="CHEBI:29105"/>
    </cofactor>
    <text evidence="17 18">Binds 1 zinc ion per subunit.</text>
</comment>
<gene>
    <name evidence="21" type="ORF">CAUJ_LOCUS8450</name>
</gene>
<dbReference type="InterPro" id="IPR035914">
    <property type="entry name" value="Sperma_CUB_dom_sf"/>
</dbReference>
<protein>
    <recommendedName>
        <fullName evidence="15">Zinc metalloproteinase</fullName>
    </recommendedName>
</protein>
<evidence type="ECO:0000256" key="2">
    <source>
        <dbReference type="ARBA" id="ARBA00004613"/>
    </source>
</evidence>
<keyword evidence="13 17" id="KW-1015">Disulfide bond</keyword>
<dbReference type="InterPro" id="IPR000859">
    <property type="entry name" value="CUB_dom"/>
</dbReference>
<evidence type="ECO:0000256" key="10">
    <source>
        <dbReference type="ARBA" id="ARBA00022833"/>
    </source>
</evidence>
<dbReference type="Proteomes" id="UP000835052">
    <property type="component" value="Unassembled WGS sequence"/>
</dbReference>
<evidence type="ECO:0000256" key="3">
    <source>
        <dbReference type="ARBA" id="ARBA00022525"/>
    </source>
</evidence>